<organism evidence="1 2">
    <name type="scientific">Protopolystoma xenopodis</name>
    <dbReference type="NCBI Taxonomy" id="117903"/>
    <lineage>
        <taxon>Eukaryota</taxon>
        <taxon>Metazoa</taxon>
        <taxon>Spiralia</taxon>
        <taxon>Lophotrochozoa</taxon>
        <taxon>Platyhelminthes</taxon>
        <taxon>Monogenea</taxon>
        <taxon>Polyopisthocotylea</taxon>
        <taxon>Polystomatidea</taxon>
        <taxon>Polystomatidae</taxon>
        <taxon>Protopolystoma</taxon>
    </lineage>
</organism>
<gene>
    <name evidence="1" type="ORF">PXEA_LOCUS20947</name>
</gene>
<dbReference type="Gene3D" id="1.20.58.60">
    <property type="match status" value="1"/>
</dbReference>
<reference evidence="1" key="1">
    <citation type="submission" date="2018-11" db="EMBL/GenBank/DDBJ databases">
        <authorList>
            <consortium name="Pathogen Informatics"/>
        </authorList>
    </citation>
    <scope>NUCLEOTIDE SEQUENCE</scope>
</reference>
<dbReference type="SUPFAM" id="SSF46966">
    <property type="entry name" value="Spectrin repeat"/>
    <property type="match status" value="1"/>
</dbReference>
<evidence type="ECO:0000313" key="1">
    <source>
        <dbReference type="EMBL" id="VEL27507.1"/>
    </source>
</evidence>
<dbReference type="EMBL" id="CAAALY010087720">
    <property type="protein sequence ID" value="VEL27507.1"/>
    <property type="molecule type" value="Genomic_DNA"/>
</dbReference>
<dbReference type="AlphaFoldDB" id="A0A3S5BKD1"/>
<protein>
    <submittedName>
        <fullName evidence="1">Uncharacterized protein</fullName>
    </submittedName>
</protein>
<accession>A0A3S5BKD1</accession>
<comment type="caution">
    <text evidence="1">The sequence shown here is derived from an EMBL/GenBank/DDBJ whole genome shotgun (WGS) entry which is preliminary data.</text>
</comment>
<evidence type="ECO:0000313" key="2">
    <source>
        <dbReference type="Proteomes" id="UP000784294"/>
    </source>
</evidence>
<keyword evidence="2" id="KW-1185">Reference proteome</keyword>
<dbReference type="Proteomes" id="UP000784294">
    <property type="component" value="Unassembled WGS sequence"/>
</dbReference>
<name>A0A3S5BKD1_9PLAT</name>
<proteinExistence type="predicted"/>
<sequence>MDRLLESLQNDANSQTSQFSWEANSSALLLSRRKEIDRRKSDLETVSVNVRLAADEKTRRFDQALRLVEWLRSFEEVIEWAEEAEERCAADDYHGGMTVLAHKLARHRELADFFICLIAVWPNSDLDP</sequence>